<dbReference type="InterPro" id="IPR050237">
    <property type="entry name" value="ATP-dep_AMP-bd_enzyme"/>
</dbReference>
<dbReference type="KEGG" id="amog:QRX60_30335"/>
<dbReference type="Pfam" id="PF00501">
    <property type="entry name" value="AMP-binding"/>
    <property type="match status" value="1"/>
</dbReference>
<evidence type="ECO:0000313" key="4">
    <source>
        <dbReference type="Proteomes" id="UP001239397"/>
    </source>
</evidence>
<dbReference type="RefSeq" id="WP_285994838.1">
    <property type="nucleotide sequence ID" value="NZ_CP127295.1"/>
</dbReference>
<dbReference type="PANTHER" id="PTHR43767">
    <property type="entry name" value="LONG-CHAIN-FATTY-ACID--COA LIGASE"/>
    <property type="match status" value="1"/>
</dbReference>
<dbReference type="InterPro" id="IPR020845">
    <property type="entry name" value="AMP-binding_CS"/>
</dbReference>
<evidence type="ECO:0000313" key="3">
    <source>
        <dbReference type="EMBL" id="WIX98353.1"/>
    </source>
</evidence>
<dbReference type="Proteomes" id="UP001239397">
    <property type="component" value="Chromosome"/>
</dbReference>
<dbReference type="AlphaFoldDB" id="A0A9Y2JK67"/>
<proteinExistence type="predicted"/>
<protein>
    <submittedName>
        <fullName evidence="3">AMP-binding protein</fullName>
    </submittedName>
</protein>
<dbReference type="Gene3D" id="3.40.50.980">
    <property type="match status" value="1"/>
</dbReference>
<dbReference type="InterPro" id="IPR000873">
    <property type="entry name" value="AMP-dep_synth/lig_dom"/>
</dbReference>
<evidence type="ECO:0000256" key="1">
    <source>
        <dbReference type="SAM" id="MobiDB-lite"/>
    </source>
</evidence>
<sequence length="145" mass="15512">MRASQSRAGPSARDQHDLAVDARLLPLLRAAPAAASIGTVIVIGEPAADESVIGYEEFLSAHEPMELPDVSEESTELIMYTSGTTGRPKGVLLSHRNMQLQAIKCIRAMEMSDDSDVGFPTAPFFHIPGPGRPGAGVTPRRHLKP</sequence>
<feature type="domain" description="AMP-dependent synthetase/ligase" evidence="2">
    <location>
        <begin position="27"/>
        <end position="128"/>
    </location>
</feature>
<organism evidence="3 4">
    <name type="scientific">Amycolatopsis mongoliensis</name>
    <dbReference type="NCBI Taxonomy" id="715475"/>
    <lineage>
        <taxon>Bacteria</taxon>
        <taxon>Bacillati</taxon>
        <taxon>Actinomycetota</taxon>
        <taxon>Actinomycetes</taxon>
        <taxon>Pseudonocardiales</taxon>
        <taxon>Pseudonocardiaceae</taxon>
        <taxon>Amycolatopsis</taxon>
    </lineage>
</organism>
<dbReference type="SUPFAM" id="SSF56801">
    <property type="entry name" value="Acetyl-CoA synthetase-like"/>
    <property type="match status" value="1"/>
</dbReference>
<dbReference type="PROSITE" id="PS00455">
    <property type="entry name" value="AMP_BINDING"/>
    <property type="match status" value="1"/>
</dbReference>
<reference evidence="3 4" key="1">
    <citation type="submission" date="2023-06" db="EMBL/GenBank/DDBJ databases">
        <authorList>
            <person name="Oyuntsetseg B."/>
            <person name="Kim S.B."/>
        </authorList>
    </citation>
    <scope>NUCLEOTIDE SEQUENCE [LARGE SCALE GENOMIC DNA]</scope>
    <source>
        <strain evidence="3 4">4-36</strain>
    </source>
</reference>
<evidence type="ECO:0000259" key="2">
    <source>
        <dbReference type="Pfam" id="PF00501"/>
    </source>
</evidence>
<name>A0A9Y2JK67_9PSEU</name>
<keyword evidence="4" id="KW-1185">Reference proteome</keyword>
<dbReference type="EMBL" id="CP127295">
    <property type="protein sequence ID" value="WIX98353.1"/>
    <property type="molecule type" value="Genomic_DNA"/>
</dbReference>
<accession>A0A9Y2JK67</accession>
<feature type="region of interest" description="Disordered" evidence="1">
    <location>
        <begin position="124"/>
        <end position="145"/>
    </location>
</feature>
<gene>
    <name evidence="3" type="ORF">QRX60_30335</name>
</gene>